<accession>A0ABU3R4S3</accession>
<dbReference type="Proteomes" id="UP001257914">
    <property type="component" value="Unassembled WGS sequence"/>
</dbReference>
<evidence type="ECO:0000313" key="4">
    <source>
        <dbReference type="Proteomes" id="UP001257914"/>
    </source>
</evidence>
<keyword evidence="4" id="KW-1185">Reference proteome</keyword>
<keyword evidence="3" id="KW-0132">Cell division</keyword>
<dbReference type="EMBL" id="JAWCUA010000010">
    <property type="protein sequence ID" value="MDU0114685.1"/>
    <property type="molecule type" value="Genomic_DNA"/>
</dbReference>
<sequence length="174" mass="19831">MQNNLVNWYWKIDVNSEQLVLCLSSDIHFPTLFCRQQVSSLTSPQCAFTTEDAWLYSAFRDLLGLTNLNQEAQFTLAINATAACNYLTPCATKSWFFETLSKDKKTFECGDIVETQSLTLGYYLVLDSDPLTSTIILLSQKQQVDSNRVFNQGQVLKVHNDRLEKKSNIELLTL</sequence>
<feature type="domain" description="Cell-division protein ZapC C-terminal" evidence="1">
    <location>
        <begin position="89"/>
        <end position="165"/>
    </location>
</feature>
<dbReference type="Pfam" id="PF07126">
    <property type="entry name" value="ZapC_C"/>
    <property type="match status" value="1"/>
</dbReference>
<dbReference type="InterPro" id="IPR048373">
    <property type="entry name" value="ZapC_N"/>
</dbReference>
<gene>
    <name evidence="3" type="ORF">RT723_17150</name>
</gene>
<feature type="domain" description="Cell-division protein ZapC N-terminal" evidence="2">
    <location>
        <begin position="7"/>
        <end position="87"/>
    </location>
</feature>
<dbReference type="Pfam" id="PF21083">
    <property type="entry name" value="ZapC_N"/>
    <property type="match status" value="1"/>
</dbReference>
<proteinExistence type="predicted"/>
<evidence type="ECO:0000259" key="2">
    <source>
        <dbReference type="Pfam" id="PF21083"/>
    </source>
</evidence>
<dbReference type="RefSeq" id="WP_315948361.1">
    <property type="nucleotide sequence ID" value="NZ_JAWCUA010000010.1"/>
</dbReference>
<reference evidence="3 4" key="1">
    <citation type="submission" date="2023-10" db="EMBL/GenBank/DDBJ databases">
        <title>Psychrosphaera aquimaarina strain SW33 isolated from seawater.</title>
        <authorList>
            <person name="Bayburt H."/>
            <person name="Kim J.M."/>
            <person name="Choi B.J."/>
            <person name="Jeon C.O."/>
        </authorList>
    </citation>
    <scope>NUCLEOTIDE SEQUENCE [LARGE SCALE GENOMIC DNA]</scope>
    <source>
        <strain evidence="3 4">KCTC 52743</strain>
    </source>
</reference>
<name>A0ABU3R4S3_9GAMM</name>
<dbReference type="GO" id="GO:0051301">
    <property type="term" value="P:cell division"/>
    <property type="evidence" value="ECO:0007669"/>
    <property type="project" value="UniProtKB-KW"/>
</dbReference>
<evidence type="ECO:0000313" key="3">
    <source>
        <dbReference type="EMBL" id="MDU0114685.1"/>
    </source>
</evidence>
<protein>
    <submittedName>
        <fullName evidence="3">Cell division protein ZapC</fullName>
    </submittedName>
</protein>
<keyword evidence="3" id="KW-0131">Cell cycle</keyword>
<evidence type="ECO:0000259" key="1">
    <source>
        <dbReference type="Pfam" id="PF07126"/>
    </source>
</evidence>
<organism evidence="3 4">
    <name type="scientific">Psychrosphaera aquimarina</name>
    <dbReference type="NCBI Taxonomy" id="2044854"/>
    <lineage>
        <taxon>Bacteria</taxon>
        <taxon>Pseudomonadati</taxon>
        <taxon>Pseudomonadota</taxon>
        <taxon>Gammaproteobacteria</taxon>
        <taxon>Alteromonadales</taxon>
        <taxon>Pseudoalteromonadaceae</taxon>
        <taxon>Psychrosphaera</taxon>
    </lineage>
</organism>
<comment type="caution">
    <text evidence="3">The sequence shown here is derived from an EMBL/GenBank/DDBJ whole genome shotgun (WGS) entry which is preliminary data.</text>
</comment>
<dbReference type="InterPro" id="IPR048372">
    <property type="entry name" value="ZapC_C"/>
</dbReference>